<gene>
    <name evidence="1" type="ORF">OTI717_LOCUS36929</name>
</gene>
<feature type="non-terminal residue" evidence="1">
    <location>
        <position position="109"/>
    </location>
</feature>
<organism evidence="1 2">
    <name type="scientific">Rotaria sordida</name>
    <dbReference type="NCBI Taxonomy" id="392033"/>
    <lineage>
        <taxon>Eukaryota</taxon>
        <taxon>Metazoa</taxon>
        <taxon>Spiralia</taxon>
        <taxon>Gnathifera</taxon>
        <taxon>Rotifera</taxon>
        <taxon>Eurotatoria</taxon>
        <taxon>Bdelloidea</taxon>
        <taxon>Philodinida</taxon>
        <taxon>Philodinidae</taxon>
        <taxon>Rotaria</taxon>
    </lineage>
</organism>
<accession>A0A819Z1W3</accession>
<dbReference type="AlphaFoldDB" id="A0A819Z1W3"/>
<reference evidence="1" key="1">
    <citation type="submission" date="2021-02" db="EMBL/GenBank/DDBJ databases">
        <authorList>
            <person name="Nowell W R."/>
        </authorList>
    </citation>
    <scope>NUCLEOTIDE SEQUENCE</scope>
</reference>
<dbReference type="EMBL" id="CAJOAX010016546">
    <property type="protein sequence ID" value="CAF4165433.1"/>
    <property type="molecule type" value="Genomic_DNA"/>
</dbReference>
<evidence type="ECO:0000313" key="1">
    <source>
        <dbReference type="EMBL" id="CAF4165433.1"/>
    </source>
</evidence>
<dbReference type="Proteomes" id="UP000663823">
    <property type="component" value="Unassembled WGS sequence"/>
</dbReference>
<comment type="caution">
    <text evidence="1">The sequence shown here is derived from an EMBL/GenBank/DDBJ whole genome shotgun (WGS) entry which is preliminary data.</text>
</comment>
<proteinExistence type="predicted"/>
<feature type="non-terminal residue" evidence="1">
    <location>
        <position position="1"/>
    </location>
</feature>
<sequence>IILSLRESGVLDDLKKKWFDKNVCQHSSSSYVSTSIKLEEMSGLFVTFGLISILSKHNMSGHRWEQFIIDYLPKLKTFQFLMLFDVDTEEELNEIIDPYSTSFWLIHHQ</sequence>
<protein>
    <submittedName>
        <fullName evidence="1">Uncharacterized protein</fullName>
    </submittedName>
</protein>
<evidence type="ECO:0000313" key="2">
    <source>
        <dbReference type="Proteomes" id="UP000663823"/>
    </source>
</evidence>
<name>A0A819Z1W3_9BILA</name>